<keyword evidence="8 14" id="KW-0574">Periplasm</keyword>
<evidence type="ECO:0000259" key="19">
    <source>
        <dbReference type="Pfam" id="PF21342"/>
    </source>
</evidence>
<feature type="active site" description="Cysteine persulfide intermediate" evidence="15">
    <location>
        <position position="247"/>
    </location>
</feature>
<evidence type="ECO:0000256" key="9">
    <source>
        <dbReference type="ARBA" id="ARBA00022982"/>
    </source>
</evidence>
<feature type="domain" description="Cytochrome c" evidence="19">
    <location>
        <begin position="83"/>
        <end position="167"/>
    </location>
</feature>
<accession>A0A6I6D151</accession>
<dbReference type="PIRSF" id="PIRSF038455">
    <property type="entry name" value="SoxA"/>
    <property type="match status" value="1"/>
</dbReference>
<evidence type="ECO:0000256" key="1">
    <source>
        <dbReference type="ARBA" id="ARBA00004418"/>
    </source>
</evidence>
<dbReference type="GO" id="GO:0042597">
    <property type="term" value="C:periplasmic space"/>
    <property type="evidence" value="ECO:0007669"/>
    <property type="project" value="UniProtKB-SubCell"/>
</dbReference>
<evidence type="ECO:0000256" key="18">
    <source>
        <dbReference type="SAM" id="SignalP"/>
    </source>
</evidence>
<dbReference type="InterPro" id="IPR025710">
    <property type="entry name" value="SoxA"/>
</dbReference>
<evidence type="ECO:0000256" key="6">
    <source>
        <dbReference type="ARBA" id="ARBA00022723"/>
    </source>
</evidence>
<keyword evidence="6 14" id="KW-0479">Metal-binding</keyword>
<dbReference type="AlphaFoldDB" id="A0A6I6D151"/>
<dbReference type="Pfam" id="PF21342">
    <property type="entry name" value="SoxA-TsdA_cyt-c"/>
    <property type="match status" value="1"/>
</dbReference>
<feature type="binding site" description="covalent" evidence="16">
    <location>
        <position position="200"/>
    </location>
    <ligand>
        <name>heme c</name>
        <dbReference type="ChEBI" id="CHEBI:61717"/>
        <label>2</label>
    </ligand>
</feature>
<evidence type="ECO:0000256" key="13">
    <source>
        <dbReference type="ARBA" id="ARBA00048423"/>
    </source>
</evidence>
<keyword evidence="9 14" id="KW-0249">Electron transport</keyword>
<organism evidence="20 21">
    <name type="scientific">Guyparkeria halophila</name>
    <dbReference type="NCBI Taxonomy" id="47960"/>
    <lineage>
        <taxon>Bacteria</taxon>
        <taxon>Pseudomonadati</taxon>
        <taxon>Pseudomonadota</taxon>
        <taxon>Gammaproteobacteria</taxon>
        <taxon>Chromatiales</taxon>
        <taxon>Thioalkalibacteraceae</taxon>
        <taxon>Guyparkeria</taxon>
    </lineage>
</organism>
<protein>
    <recommendedName>
        <fullName evidence="14">SoxAX cytochrome complex subunit A</fullName>
        <ecNumber evidence="14">2.8.5.2</ecNumber>
    </recommendedName>
    <alternativeName>
        <fullName evidence="14">Protein SoxA</fullName>
    </alternativeName>
    <alternativeName>
        <fullName evidence="14">Sulfur oxidizing protein A</fullName>
    </alternativeName>
    <alternativeName>
        <fullName evidence="14">Thiosulfate-oxidizing multienzyme system protein SoxA</fullName>
    </alternativeName>
</protein>
<dbReference type="KEGG" id="ghl:GM160_02355"/>
<feature type="binding site" description="covalent" evidence="16">
    <location>
        <position position="101"/>
    </location>
    <ligand>
        <name>heme c</name>
        <dbReference type="ChEBI" id="CHEBI:61717"/>
        <label>1</label>
    </ligand>
</feature>
<dbReference type="GO" id="GO:0016740">
    <property type="term" value="F:transferase activity"/>
    <property type="evidence" value="ECO:0007669"/>
    <property type="project" value="UniProtKB-KW"/>
</dbReference>
<dbReference type="GO" id="GO:0070069">
    <property type="term" value="C:cytochrome complex"/>
    <property type="evidence" value="ECO:0007669"/>
    <property type="project" value="InterPro"/>
</dbReference>
<comment type="cofactor">
    <cofactor evidence="14">
        <name>heme</name>
        <dbReference type="ChEBI" id="CHEBI:30413"/>
    </cofactor>
    <text evidence="14">Binds 1 heme group per subunit.</text>
</comment>
<evidence type="ECO:0000256" key="4">
    <source>
        <dbReference type="ARBA" id="ARBA00022617"/>
    </source>
</evidence>
<evidence type="ECO:0000256" key="11">
    <source>
        <dbReference type="ARBA" id="ARBA00025746"/>
    </source>
</evidence>
<keyword evidence="21" id="KW-1185">Reference proteome</keyword>
<dbReference type="EC" id="2.8.5.2" evidence="14"/>
<dbReference type="NCBIfam" id="TIGR04484">
    <property type="entry name" value="thiosulf_SoxA"/>
    <property type="match status" value="1"/>
</dbReference>
<dbReference type="GO" id="GO:0046872">
    <property type="term" value="F:metal ion binding"/>
    <property type="evidence" value="ECO:0007669"/>
    <property type="project" value="UniProtKB-KW"/>
</dbReference>
<comment type="catalytic activity">
    <reaction evidence="13 14">
        <text>S-sulfanyl-L-cysteinyl-[SoxY protein] + thiosulfate + 2 Fe(III)-[cytochrome c] = S-(2-sulfodisulfanyl)-L-cysteinyl-[SoxY protein] + 2 Fe(II)-[cytochrome c] + 2 H(+)</text>
        <dbReference type="Rhea" id="RHEA:51224"/>
        <dbReference type="Rhea" id="RHEA-COMP:10350"/>
        <dbReference type="Rhea" id="RHEA-COMP:14399"/>
        <dbReference type="Rhea" id="RHEA-COMP:14689"/>
        <dbReference type="Rhea" id="RHEA-COMP:14690"/>
        <dbReference type="ChEBI" id="CHEBI:15378"/>
        <dbReference type="ChEBI" id="CHEBI:29033"/>
        <dbReference type="ChEBI" id="CHEBI:29034"/>
        <dbReference type="ChEBI" id="CHEBI:33542"/>
        <dbReference type="ChEBI" id="CHEBI:61963"/>
        <dbReference type="ChEBI" id="CHEBI:140664"/>
        <dbReference type="EC" id="2.8.5.2"/>
    </reaction>
</comment>
<evidence type="ECO:0000256" key="14">
    <source>
        <dbReference type="PIRNR" id="PIRNR038455"/>
    </source>
</evidence>
<feature type="signal peptide" evidence="18">
    <location>
        <begin position="1"/>
        <end position="21"/>
    </location>
</feature>
<keyword evidence="10 14" id="KW-0408">Iron</keyword>
<feature type="chain" id="PRO_5026077984" description="SoxAX cytochrome complex subunit A" evidence="18">
    <location>
        <begin position="22"/>
        <end position="286"/>
    </location>
</feature>
<evidence type="ECO:0000256" key="3">
    <source>
        <dbReference type="ARBA" id="ARBA00022448"/>
    </source>
</evidence>
<evidence type="ECO:0000313" key="21">
    <source>
        <dbReference type="Proteomes" id="UP000427716"/>
    </source>
</evidence>
<name>A0A6I6D151_9GAMM</name>
<evidence type="ECO:0000256" key="7">
    <source>
        <dbReference type="ARBA" id="ARBA00022729"/>
    </source>
</evidence>
<keyword evidence="5 14" id="KW-0808">Transferase</keyword>
<evidence type="ECO:0000256" key="16">
    <source>
        <dbReference type="PIRSR" id="PIRSR038455-2"/>
    </source>
</evidence>
<feature type="binding site" description="covalent" evidence="16">
    <location>
        <position position="203"/>
    </location>
    <ligand>
        <name>heme c</name>
        <dbReference type="ChEBI" id="CHEBI:61717"/>
        <label>2</label>
    </ligand>
</feature>
<evidence type="ECO:0000313" key="20">
    <source>
        <dbReference type="EMBL" id="QGT77827.1"/>
    </source>
</evidence>
<keyword evidence="3 14" id="KW-0813">Transport</keyword>
<evidence type="ECO:0000256" key="10">
    <source>
        <dbReference type="ARBA" id="ARBA00023004"/>
    </source>
</evidence>
<dbReference type="GO" id="GO:0016669">
    <property type="term" value="F:oxidoreductase activity, acting on a sulfur group of donors, cytochrome as acceptor"/>
    <property type="evidence" value="ECO:0007669"/>
    <property type="project" value="InterPro"/>
</dbReference>
<dbReference type="GO" id="GO:0019417">
    <property type="term" value="P:sulfur oxidation"/>
    <property type="evidence" value="ECO:0007669"/>
    <property type="project" value="InterPro"/>
</dbReference>
<dbReference type="GO" id="GO:0009055">
    <property type="term" value="F:electron transfer activity"/>
    <property type="evidence" value="ECO:0007669"/>
    <property type="project" value="InterPro"/>
</dbReference>
<evidence type="ECO:0000256" key="8">
    <source>
        <dbReference type="ARBA" id="ARBA00022764"/>
    </source>
</evidence>
<reference evidence="20 21" key="1">
    <citation type="submission" date="2019-11" db="EMBL/GenBank/DDBJ databases">
        <authorList>
            <person name="Zhang J."/>
            <person name="Sun C."/>
        </authorList>
    </citation>
    <scope>NUCLEOTIDE SEQUENCE [LARGE SCALE GENOMIC DNA]</scope>
    <source>
        <strain evidence="21">sp2</strain>
    </source>
</reference>
<dbReference type="Proteomes" id="UP000427716">
    <property type="component" value="Chromosome"/>
</dbReference>
<evidence type="ECO:0000256" key="12">
    <source>
        <dbReference type="ARBA" id="ARBA00048077"/>
    </source>
</evidence>
<proteinExistence type="inferred from homology"/>
<sequence>MKRLFSSMIAASVLATGGAMAEPANPSDPEEFRQLMVEFYQERYPDVPFEEYNNGVYAIDEDARSQWEGMMVFPETDQYVAAGEELWNEYRLPNGKPLSSCLGEAKGLRAKYPYFNEKDGEVHSLGLDIINCQKNAGEDPEKVWDPKNNYKKLANVLAYLASESNGMTNNVQINSEGAKAAYNRGKEAWFRRTGRLDNSCADCHQYHGGKYVRAERLHMNLGNTTHFPLFRYSKGSMFTLHKRIYGCFRDTGTVPFEQYSPYYRDLEFFMSYNDNELELNGPGIRK</sequence>
<feature type="binding site" evidence="16">
    <location>
        <position position="243"/>
    </location>
    <ligand>
        <name>substrate</name>
    </ligand>
</feature>
<comment type="similarity">
    <text evidence="11 14">Belongs to the SoxA family.</text>
</comment>
<evidence type="ECO:0000256" key="15">
    <source>
        <dbReference type="PIRSR" id="PIRSR038455-1"/>
    </source>
</evidence>
<feature type="binding site" description="axial binding residue" evidence="17">
    <location>
        <position position="247"/>
    </location>
    <ligand>
        <name>heme c</name>
        <dbReference type="ChEBI" id="CHEBI:61717"/>
        <label>2</label>
    </ligand>
    <ligandPart>
        <name>Fe</name>
        <dbReference type="ChEBI" id="CHEBI:18248"/>
    </ligandPart>
</feature>
<dbReference type="InterPro" id="IPR009056">
    <property type="entry name" value="Cyt_c-like_dom"/>
</dbReference>
<dbReference type="GO" id="GO:0020037">
    <property type="term" value="F:heme binding"/>
    <property type="evidence" value="ECO:0007669"/>
    <property type="project" value="InterPro"/>
</dbReference>
<gene>
    <name evidence="20" type="primary">soxA</name>
    <name evidence="20" type="ORF">GM160_02355</name>
</gene>
<keyword evidence="7 18" id="KW-0732">Signal</keyword>
<feature type="binding site" description="axial binding residue" evidence="17">
    <location>
        <position position="132"/>
    </location>
    <ligand>
        <name>heme c</name>
        <dbReference type="ChEBI" id="CHEBI:61717"/>
        <label>1</label>
    </ligand>
    <ligandPart>
        <name>Fe</name>
        <dbReference type="ChEBI" id="CHEBI:18248"/>
    </ligandPart>
</feature>
<evidence type="ECO:0000256" key="2">
    <source>
        <dbReference type="ARBA" id="ARBA00011530"/>
    </source>
</evidence>
<comment type="subcellular location">
    <subcellularLocation>
        <location evidence="1 14">Periplasm</location>
    </subcellularLocation>
</comment>
<comment type="subunit">
    <text evidence="2 14">Heterodimer of SoxA and SoxX.</text>
</comment>
<keyword evidence="4 14" id="KW-0349">Heme</keyword>
<dbReference type="Gene3D" id="1.10.760.10">
    <property type="entry name" value="Cytochrome c-like domain"/>
    <property type="match status" value="2"/>
</dbReference>
<dbReference type="RefSeq" id="WP_156227843.1">
    <property type="nucleotide sequence ID" value="NZ_CP046415.1"/>
</dbReference>
<evidence type="ECO:0000256" key="17">
    <source>
        <dbReference type="PIRSR" id="PIRSR038455-3"/>
    </source>
</evidence>
<dbReference type="InterPro" id="IPR036909">
    <property type="entry name" value="Cyt_c-like_dom_sf"/>
</dbReference>
<comment type="function">
    <text evidence="14">C-type monoheme cytochrome, which is part of the SoxAX cytochrome complex involved in sulfur oxidation. The SoxAX complex catalyzes the formation of a heterodisulfide bond between the conserved cysteine residue on a sulfur carrier SoxYZ complex subunit SoxY and thiosulfate or other inorganic sulfur substrates. This leads to the intermediary formation of conspicuous sulfur globules inside of the cells.</text>
</comment>
<dbReference type="SUPFAM" id="SSF46626">
    <property type="entry name" value="Cytochrome c"/>
    <property type="match status" value="2"/>
</dbReference>
<feature type="binding site" description="axial binding residue" evidence="17">
    <location>
        <position position="204"/>
    </location>
    <ligand>
        <name>heme c</name>
        <dbReference type="ChEBI" id="CHEBI:61717"/>
        <label>2</label>
    </ligand>
    <ligandPart>
        <name>Fe</name>
        <dbReference type="ChEBI" id="CHEBI:18248"/>
    </ligandPart>
</feature>
<evidence type="ECO:0000256" key="5">
    <source>
        <dbReference type="ARBA" id="ARBA00022679"/>
    </source>
</evidence>
<comment type="cofactor">
    <cofactor evidence="16">
        <name>heme</name>
        <dbReference type="ChEBI" id="CHEBI:30413"/>
    </cofactor>
    <text evidence="16">Binds 2 heme groups per subunit.</text>
</comment>
<dbReference type="EMBL" id="CP046415">
    <property type="protein sequence ID" value="QGT77827.1"/>
    <property type="molecule type" value="Genomic_DNA"/>
</dbReference>
<comment type="catalytic activity">
    <reaction evidence="12 14">
        <text>L-cysteinyl-[SoxY protein] + thiosulfate + 2 Fe(III)-[cytochrome c] = S-sulfosulfanyl-L-cysteinyl-[SoxY protein] + 2 Fe(II)-[cytochrome c] + 2 H(+)</text>
        <dbReference type="Rhea" id="RHEA:56720"/>
        <dbReference type="Rhea" id="RHEA-COMP:10350"/>
        <dbReference type="Rhea" id="RHEA-COMP:14328"/>
        <dbReference type="Rhea" id="RHEA-COMP:14399"/>
        <dbReference type="Rhea" id="RHEA-COMP:14691"/>
        <dbReference type="ChEBI" id="CHEBI:15378"/>
        <dbReference type="ChEBI" id="CHEBI:29033"/>
        <dbReference type="ChEBI" id="CHEBI:29034"/>
        <dbReference type="ChEBI" id="CHEBI:29950"/>
        <dbReference type="ChEBI" id="CHEBI:33542"/>
        <dbReference type="ChEBI" id="CHEBI:139321"/>
        <dbReference type="EC" id="2.8.5.2"/>
    </reaction>
</comment>